<name>A0A811L3A6_9BILA</name>
<dbReference type="EMBL" id="CAJFDH010000004">
    <property type="protein sequence ID" value="CAD5221854.1"/>
    <property type="molecule type" value="Genomic_DNA"/>
</dbReference>
<evidence type="ECO:0000256" key="3">
    <source>
        <dbReference type="ARBA" id="ARBA00023149"/>
    </source>
</evidence>
<feature type="coiled-coil region" evidence="4">
    <location>
        <begin position="12"/>
        <end position="39"/>
    </location>
</feature>
<dbReference type="SUPFAM" id="SSF51206">
    <property type="entry name" value="cAMP-binding domain-like"/>
    <property type="match status" value="1"/>
</dbReference>
<dbReference type="Proteomes" id="UP000783686">
    <property type="component" value="Unassembled WGS sequence"/>
</dbReference>
<dbReference type="PROSITE" id="PS00888">
    <property type="entry name" value="CNMP_BINDING_1"/>
    <property type="match status" value="1"/>
</dbReference>
<dbReference type="InterPro" id="IPR018490">
    <property type="entry name" value="cNMP-bd_dom_sf"/>
</dbReference>
<dbReference type="GO" id="GO:0034236">
    <property type="term" value="F:protein kinase A catalytic subunit binding"/>
    <property type="evidence" value="ECO:0007669"/>
    <property type="project" value="TreeGrafter"/>
</dbReference>
<dbReference type="Proteomes" id="UP000614601">
    <property type="component" value="Unassembled WGS sequence"/>
</dbReference>
<protein>
    <recommendedName>
        <fullName evidence="5">Cyclic nucleotide-binding domain-containing protein</fullName>
    </recommendedName>
</protein>
<dbReference type="GO" id="GO:0004862">
    <property type="term" value="F:cAMP-dependent protein kinase inhibitor activity"/>
    <property type="evidence" value="ECO:0007669"/>
    <property type="project" value="TreeGrafter"/>
</dbReference>
<dbReference type="InterPro" id="IPR050503">
    <property type="entry name" value="cAMP-dep_PK_reg_su-like"/>
</dbReference>
<reference evidence="6" key="1">
    <citation type="submission" date="2020-09" db="EMBL/GenBank/DDBJ databases">
        <authorList>
            <person name="Kikuchi T."/>
        </authorList>
    </citation>
    <scope>NUCLEOTIDE SEQUENCE</scope>
    <source>
        <strain evidence="6">SH1</strain>
    </source>
</reference>
<keyword evidence="2" id="KW-0547">Nucleotide-binding</keyword>
<comment type="caution">
    <text evidence="6">The sequence shown here is derived from an EMBL/GenBank/DDBJ whole genome shotgun (WGS) entry which is preliminary data.</text>
</comment>
<dbReference type="GO" id="GO:0005829">
    <property type="term" value="C:cytosol"/>
    <property type="evidence" value="ECO:0007669"/>
    <property type="project" value="TreeGrafter"/>
</dbReference>
<dbReference type="OrthoDB" id="63267at2759"/>
<evidence type="ECO:0000313" key="6">
    <source>
        <dbReference type="EMBL" id="CAD5221854.1"/>
    </source>
</evidence>
<evidence type="ECO:0000256" key="4">
    <source>
        <dbReference type="SAM" id="Coils"/>
    </source>
</evidence>
<dbReference type="InterPro" id="IPR000595">
    <property type="entry name" value="cNMP-bd_dom"/>
</dbReference>
<dbReference type="Gene3D" id="2.60.120.10">
    <property type="entry name" value="Jelly Rolls"/>
    <property type="match status" value="1"/>
</dbReference>
<dbReference type="PANTHER" id="PTHR11635">
    <property type="entry name" value="CAMP-DEPENDENT PROTEIN KINASE REGULATORY CHAIN"/>
    <property type="match status" value="1"/>
</dbReference>
<organism evidence="6 7">
    <name type="scientific">Bursaphelenchus okinawaensis</name>
    <dbReference type="NCBI Taxonomy" id="465554"/>
    <lineage>
        <taxon>Eukaryota</taxon>
        <taxon>Metazoa</taxon>
        <taxon>Ecdysozoa</taxon>
        <taxon>Nematoda</taxon>
        <taxon>Chromadorea</taxon>
        <taxon>Rhabditida</taxon>
        <taxon>Tylenchina</taxon>
        <taxon>Tylenchomorpha</taxon>
        <taxon>Aphelenchoidea</taxon>
        <taxon>Aphelenchoididae</taxon>
        <taxon>Bursaphelenchus</taxon>
    </lineage>
</organism>
<dbReference type="GO" id="GO:0005952">
    <property type="term" value="C:cAMP-dependent protein kinase complex"/>
    <property type="evidence" value="ECO:0007669"/>
    <property type="project" value="InterPro"/>
</dbReference>
<dbReference type="PROSITE" id="PS50042">
    <property type="entry name" value="CNMP_BINDING_3"/>
    <property type="match status" value="1"/>
</dbReference>
<dbReference type="PROSITE" id="PS00889">
    <property type="entry name" value="CNMP_BINDING_2"/>
    <property type="match status" value="1"/>
</dbReference>
<sequence length="247" mass="28662">MVRASITMEMTKEELLYELNQKELQIEQLTRELASYRNFFHGRKIAVSAEVAPSTEGESNCLEHQKDRRTFDIIESALLANEFLCQLEQFQIDEMINAMQPMMFGPEQWIIRQGEFGSKLYVLEDGKVQVTKDSQFLRVMEAPCVFGELAILYHCERTASIKTLCNCRVWALERRIFHAVMVNTAKSKHDELVTLMTKSKMQKMFTEEQIDELADSAKDEEWVFRAEVDQCQLEGKLFLVVAGQIEK</sequence>
<proteinExistence type="inferred from homology"/>
<keyword evidence="4" id="KW-0175">Coiled coil</keyword>
<dbReference type="GO" id="GO:0030552">
    <property type="term" value="F:cAMP binding"/>
    <property type="evidence" value="ECO:0007669"/>
    <property type="project" value="UniProtKB-KW"/>
</dbReference>
<feature type="domain" description="Cyclic nucleotide-binding" evidence="5">
    <location>
        <begin position="83"/>
        <end position="198"/>
    </location>
</feature>
<comment type="similarity">
    <text evidence="1">Belongs to the cAMP-dependent kinase regulatory chain family.</text>
</comment>
<keyword evidence="2" id="KW-0116">cAMP-binding</keyword>
<dbReference type="Pfam" id="PF00027">
    <property type="entry name" value="cNMP_binding"/>
    <property type="match status" value="1"/>
</dbReference>
<evidence type="ECO:0000313" key="7">
    <source>
        <dbReference type="Proteomes" id="UP000614601"/>
    </source>
</evidence>
<evidence type="ECO:0000256" key="1">
    <source>
        <dbReference type="ARBA" id="ARBA00005753"/>
    </source>
</evidence>
<dbReference type="EMBL" id="CAJFCW020000004">
    <property type="protein sequence ID" value="CAG9115566.1"/>
    <property type="molecule type" value="Genomic_DNA"/>
</dbReference>
<keyword evidence="7" id="KW-1185">Reference proteome</keyword>
<dbReference type="InterPro" id="IPR018488">
    <property type="entry name" value="cNMP-bd_CS"/>
</dbReference>
<gene>
    <name evidence="6" type="ORF">BOKJ2_LOCUS9653</name>
</gene>
<dbReference type="AlphaFoldDB" id="A0A811L3A6"/>
<dbReference type="PANTHER" id="PTHR11635:SF152">
    <property type="entry name" value="CAMP-DEPENDENT PROTEIN KINASE TYPE I REGULATORY SUBUNIT-RELATED"/>
    <property type="match status" value="1"/>
</dbReference>
<dbReference type="SMART" id="SM00100">
    <property type="entry name" value="cNMP"/>
    <property type="match status" value="1"/>
</dbReference>
<keyword evidence="3" id="KW-0114">cAMP</keyword>
<dbReference type="InterPro" id="IPR014710">
    <property type="entry name" value="RmlC-like_jellyroll"/>
</dbReference>
<evidence type="ECO:0000256" key="2">
    <source>
        <dbReference type="ARBA" id="ARBA00022566"/>
    </source>
</evidence>
<evidence type="ECO:0000259" key="5">
    <source>
        <dbReference type="PROSITE" id="PS50042"/>
    </source>
</evidence>
<dbReference type="CDD" id="cd00038">
    <property type="entry name" value="CAP_ED"/>
    <property type="match status" value="1"/>
</dbReference>
<accession>A0A811L3A6</accession>